<organism evidence="1 2">
    <name type="scientific">Lithohypha guttulata</name>
    <dbReference type="NCBI Taxonomy" id="1690604"/>
    <lineage>
        <taxon>Eukaryota</taxon>
        <taxon>Fungi</taxon>
        <taxon>Dikarya</taxon>
        <taxon>Ascomycota</taxon>
        <taxon>Pezizomycotina</taxon>
        <taxon>Eurotiomycetes</taxon>
        <taxon>Chaetothyriomycetidae</taxon>
        <taxon>Chaetothyriales</taxon>
        <taxon>Trichomeriaceae</taxon>
        <taxon>Lithohypha</taxon>
    </lineage>
</organism>
<evidence type="ECO:0000313" key="1">
    <source>
        <dbReference type="EMBL" id="KAK5074558.1"/>
    </source>
</evidence>
<dbReference type="InterPro" id="IPR004927">
    <property type="entry name" value="MerB"/>
</dbReference>
<name>A0ABR0JUZ0_9EURO</name>
<proteinExistence type="predicted"/>
<dbReference type="Pfam" id="PF03243">
    <property type="entry name" value="MerB"/>
    <property type="match status" value="1"/>
</dbReference>
<evidence type="ECO:0000313" key="2">
    <source>
        <dbReference type="Proteomes" id="UP001345013"/>
    </source>
</evidence>
<dbReference type="EMBL" id="JAVRRG010000276">
    <property type="protein sequence ID" value="KAK5074558.1"/>
    <property type="molecule type" value="Genomic_DNA"/>
</dbReference>
<dbReference type="SUPFAM" id="SSF160387">
    <property type="entry name" value="NosL/MerB-like"/>
    <property type="match status" value="1"/>
</dbReference>
<dbReference type="Proteomes" id="UP001345013">
    <property type="component" value="Unassembled WGS sequence"/>
</dbReference>
<gene>
    <name evidence="1" type="ORF">LTR24_010111</name>
</gene>
<dbReference type="Gene3D" id="3.30.450.410">
    <property type="match status" value="1"/>
</dbReference>
<reference evidence="1 2" key="1">
    <citation type="submission" date="2023-08" db="EMBL/GenBank/DDBJ databases">
        <title>Black Yeasts Isolated from many extreme environments.</title>
        <authorList>
            <person name="Coleine C."/>
            <person name="Stajich J.E."/>
            <person name="Selbmann L."/>
        </authorList>
    </citation>
    <scope>NUCLEOTIDE SEQUENCE [LARGE SCALE GENOMIC DNA]</scope>
    <source>
        <strain evidence="1 2">CCFEE 5885</strain>
    </source>
</reference>
<evidence type="ECO:0008006" key="3">
    <source>
        <dbReference type="Google" id="ProtNLM"/>
    </source>
</evidence>
<comment type="caution">
    <text evidence="1">The sequence shown here is derived from an EMBL/GenBank/DDBJ whole genome shotgun (WGS) entry which is preliminary data.</text>
</comment>
<keyword evidence="2" id="KW-1185">Reference proteome</keyword>
<sequence length="344" mass="37732">MTITDEGLPFAVEALLQGRRAPGEQGLRVTQFAILSSLTASGRLPATTIIEDIAGELSKTSYEILCEMHKRDYVRVDKSGSIIAAYPFSIRPTRHRVELENGVTVFAMCAIDALGIPPMANSDATIYSSTDSGIEVRVIFRQQQISWDPPETVVLIGTETPAGAAADVCCQHVNFFANRTTAEAWAKAHPEIEGTILSQGRAIQLATAIFEADEERPQRYSGKPLCFSYLWCAVHLYEVVQRLDKGSKVKELMKAITEDAQNLVNNYHTVKSVSPELCDKLEEIVKEMDTLEPSLPTENDVRNNFFSGGGSQYVHTGSGAQKINNSSGYIGEYSGSGNLHLPLW</sequence>
<accession>A0ABR0JUZ0</accession>
<protein>
    <recommendedName>
        <fullName evidence="3">Alkylmercury lyase</fullName>
    </recommendedName>
</protein>
<dbReference type="InterPro" id="IPR053717">
    <property type="entry name" value="MerB_lyase_sf"/>
</dbReference>